<dbReference type="EMBL" id="BOMB01000001">
    <property type="protein sequence ID" value="GID09495.1"/>
    <property type="molecule type" value="Genomic_DNA"/>
</dbReference>
<dbReference type="RefSeq" id="WP_203654327.1">
    <property type="nucleotide sequence ID" value="NZ_BAAAZM010000010.1"/>
</dbReference>
<accession>A0A8J3IVS1</accession>
<evidence type="ECO:0000313" key="3">
    <source>
        <dbReference type="Proteomes" id="UP000612808"/>
    </source>
</evidence>
<dbReference type="PANTHER" id="PTHR43031:SF1">
    <property type="entry name" value="PYRIDINE NUCLEOTIDE-DISULPHIDE OXIDOREDUCTASE"/>
    <property type="match status" value="1"/>
</dbReference>
<keyword evidence="3" id="KW-1185">Reference proteome</keyword>
<dbReference type="Pfam" id="PF00581">
    <property type="entry name" value="Rhodanese"/>
    <property type="match status" value="1"/>
</dbReference>
<dbReference type="InterPro" id="IPR036873">
    <property type="entry name" value="Rhodanese-like_dom_sf"/>
</dbReference>
<feature type="domain" description="Rhodanese" evidence="1">
    <location>
        <begin position="15"/>
        <end position="102"/>
    </location>
</feature>
<comment type="caution">
    <text evidence="2">The sequence shown here is derived from an EMBL/GenBank/DDBJ whole genome shotgun (WGS) entry which is preliminary data.</text>
</comment>
<proteinExistence type="predicted"/>
<reference evidence="2" key="1">
    <citation type="submission" date="2021-01" db="EMBL/GenBank/DDBJ databases">
        <title>Whole genome shotgun sequence of Actinocatenispora rupis NBRC 107355.</title>
        <authorList>
            <person name="Komaki H."/>
            <person name="Tamura T."/>
        </authorList>
    </citation>
    <scope>NUCLEOTIDE SEQUENCE</scope>
    <source>
        <strain evidence="2">NBRC 107355</strain>
    </source>
</reference>
<organism evidence="2 3">
    <name type="scientific">Actinocatenispora rupis</name>
    <dbReference type="NCBI Taxonomy" id="519421"/>
    <lineage>
        <taxon>Bacteria</taxon>
        <taxon>Bacillati</taxon>
        <taxon>Actinomycetota</taxon>
        <taxon>Actinomycetes</taxon>
        <taxon>Micromonosporales</taxon>
        <taxon>Micromonosporaceae</taxon>
        <taxon>Actinocatenispora</taxon>
    </lineage>
</organism>
<dbReference type="CDD" id="cd00158">
    <property type="entry name" value="RHOD"/>
    <property type="match status" value="1"/>
</dbReference>
<name>A0A8J3IVS1_9ACTN</name>
<protein>
    <submittedName>
        <fullName evidence="2">Sulfurtransferase</fullName>
    </submittedName>
</protein>
<dbReference type="InterPro" id="IPR050229">
    <property type="entry name" value="GlpE_sulfurtransferase"/>
</dbReference>
<dbReference type="SMART" id="SM00450">
    <property type="entry name" value="RHOD"/>
    <property type="match status" value="1"/>
</dbReference>
<evidence type="ECO:0000313" key="2">
    <source>
        <dbReference type="EMBL" id="GID09495.1"/>
    </source>
</evidence>
<gene>
    <name evidence="2" type="ORF">Aru02nite_03840</name>
</gene>
<evidence type="ECO:0000259" key="1">
    <source>
        <dbReference type="PROSITE" id="PS50206"/>
    </source>
</evidence>
<sequence>MPQPPHVPSIDADAVAEDSIVLDVREPDEYAAGHIAAALHIPMGAVPDRLPELPDDVRLVVVCRSGGRSARVTAYLRQEGIDAVNLEGGMKSWIAAGRPMVTETGAAPALI</sequence>
<dbReference type="InterPro" id="IPR001763">
    <property type="entry name" value="Rhodanese-like_dom"/>
</dbReference>
<dbReference type="AlphaFoldDB" id="A0A8J3IVS1"/>
<dbReference type="SUPFAM" id="SSF52821">
    <property type="entry name" value="Rhodanese/Cell cycle control phosphatase"/>
    <property type="match status" value="1"/>
</dbReference>
<dbReference type="PROSITE" id="PS50206">
    <property type="entry name" value="RHODANESE_3"/>
    <property type="match status" value="1"/>
</dbReference>
<dbReference type="PANTHER" id="PTHR43031">
    <property type="entry name" value="FAD-DEPENDENT OXIDOREDUCTASE"/>
    <property type="match status" value="1"/>
</dbReference>
<dbReference type="Proteomes" id="UP000612808">
    <property type="component" value="Unassembled WGS sequence"/>
</dbReference>
<dbReference type="Gene3D" id="3.40.250.10">
    <property type="entry name" value="Rhodanese-like domain"/>
    <property type="match status" value="1"/>
</dbReference>